<dbReference type="RefSeq" id="WP_349660818.1">
    <property type="nucleotide sequence ID" value="NZ_JBEGDG010000013.1"/>
</dbReference>
<accession>A0ABV1MV27</accession>
<evidence type="ECO:0000313" key="1">
    <source>
        <dbReference type="EMBL" id="MEQ6356346.1"/>
    </source>
</evidence>
<proteinExistence type="predicted"/>
<dbReference type="EMBL" id="JBEGDG010000013">
    <property type="protein sequence ID" value="MEQ6356346.1"/>
    <property type="molecule type" value="Genomic_DNA"/>
</dbReference>
<comment type="caution">
    <text evidence="1">The sequence shown here is derived from an EMBL/GenBank/DDBJ whole genome shotgun (WGS) entry which is preliminary data.</text>
</comment>
<dbReference type="Proteomes" id="UP001478862">
    <property type="component" value="Unassembled WGS sequence"/>
</dbReference>
<protein>
    <submittedName>
        <fullName evidence="1">Uncharacterized protein</fullName>
    </submittedName>
</protein>
<name>A0ABV1MV27_9BACI</name>
<evidence type="ECO:0000313" key="2">
    <source>
        <dbReference type="Proteomes" id="UP001478862"/>
    </source>
</evidence>
<gene>
    <name evidence="1" type="ORF">ABNX05_17090</name>
</gene>
<reference evidence="1 2" key="1">
    <citation type="submission" date="2024-06" db="EMBL/GenBank/DDBJ databases">
        <title>Lysinibacillus zambalefons sp. nov., a Novel Firmicute Isolated from the Poon Bato Zambales Hyperalkaline Spring.</title>
        <authorList>
            <person name="Aja J.A."/>
            <person name="Lazaro J.E.H."/>
            <person name="Llorin L.D."/>
            <person name="Lim K.R."/>
            <person name="Teodosio J."/>
            <person name="Dalisay D.S."/>
        </authorList>
    </citation>
    <scope>NUCLEOTIDE SEQUENCE [LARGE SCALE GENOMIC DNA]</scope>
    <source>
        <strain evidence="1 2">M3</strain>
    </source>
</reference>
<sequence>MKNKYVQIEIIEDVTHKLFTGIGFIIKGDEREYESGSRMFNFFQQVCS</sequence>
<organism evidence="1 2">
    <name type="scientific">Lysinibacillus zambalensis</name>
    <dbReference type="NCBI Taxonomy" id="3160866"/>
    <lineage>
        <taxon>Bacteria</taxon>
        <taxon>Bacillati</taxon>
        <taxon>Bacillota</taxon>
        <taxon>Bacilli</taxon>
        <taxon>Bacillales</taxon>
        <taxon>Bacillaceae</taxon>
        <taxon>Lysinibacillus</taxon>
    </lineage>
</organism>
<keyword evidence="2" id="KW-1185">Reference proteome</keyword>